<dbReference type="Proteomes" id="UP000499080">
    <property type="component" value="Unassembled WGS sequence"/>
</dbReference>
<proteinExistence type="predicted"/>
<comment type="caution">
    <text evidence="1">The sequence shown here is derived from an EMBL/GenBank/DDBJ whole genome shotgun (WGS) entry which is preliminary data.</text>
</comment>
<evidence type="ECO:0000313" key="2">
    <source>
        <dbReference type="Proteomes" id="UP000499080"/>
    </source>
</evidence>
<sequence length="87" mass="9870">MKLMLVGTSWAGHCMGMGMGTRTPSVPEHVALRPAHHHLVEHLFLSSWLCMPASSMNRHESNPRTMIHLVMLRKSWQHCLESTPSLE</sequence>
<dbReference type="EMBL" id="BGPR01029537">
    <property type="protein sequence ID" value="GBO01370.1"/>
    <property type="molecule type" value="Genomic_DNA"/>
</dbReference>
<protein>
    <submittedName>
        <fullName evidence="1">Uncharacterized protein</fullName>
    </submittedName>
</protein>
<evidence type="ECO:0000313" key="1">
    <source>
        <dbReference type="EMBL" id="GBO01370.1"/>
    </source>
</evidence>
<dbReference type="AlphaFoldDB" id="A0A4Y2TPR2"/>
<reference evidence="1 2" key="1">
    <citation type="journal article" date="2019" name="Sci. Rep.">
        <title>Orb-weaving spider Araneus ventricosus genome elucidates the spidroin gene catalogue.</title>
        <authorList>
            <person name="Kono N."/>
            <person name="Nakamura H."/>
            <person name="Ohtoshi R."/>
            <person name="Moran D.A.P."/>
            <person name="Shinohara A."/>
            <person name="Yoshida Y."/>
            <person name="Fujiwara M."/>
            <person name="Mori M."/>
            <person name="Tomita M."/>
            <person name="Arakawa K."/>
        </authorList>
    </citation>
    <scope>NUCLEOTIDE SEQUENCE [LARGE SCALE GENOMIC DNA]</scope>
</reference>
<organism evidence="1 2">
    <name type="scientific">Araneus ventricosus</name>
    <name type="common">Orbweaver spider</name>
    <name type="synonym">Epeira ventricosa</name>
    <dbReference type="NCBI Taxonomy" id="182803"/>
    <lineage>
        <taxon>Eukaryota</taxon>
        <taxon>Metazoa</taxon>
        <taxon>Ecdysozoa</taxon>
        <taxon>Arthropoda</taxon>
        <taxon>Chelicerata</taxon>
        <taxon>Arachnida</taxon>
        <taxon>Araneae</taxon>
        <taxon>Araneomorphae</taxon>
        <taxon>Entelegynae</taxon>
        <taxon>Araneoidea</taxon>
        <taxon>Araneidae</taxon>
        <taxon>Araneus</taxon>
    </lineage>
</organism>
<keyword evidence="2" id="KW-1185">Reference proteome</keyword>
<name>A0A4Y2TPR2_ARAVE</name>
<accession>A0A4Y2TPR2</accession>
<gene>
    <name evidence="1" type="ORF">AVEN_73767_1</name>
</gene>